<sequence>MQDSIGIPACFSSDKTMDESGAVTKSGQSVFMSIYRTKVAGQCRLITITWCKNVLLHGLTVSIEGLNGDNQYSCKIEMKPWYFWRKQGSKRFQLDRKIVEVFWDLKTAKFNGGTEPKSDYFVAVVCEEEVVLVLGDMKKDAYRRTKSRPALIEPILVSKKEHIFGKKNFFTKAKFNEKGRSHEISIECNTKMDRSTKSGNLGLHNNTTSFEPEMIIKIDGHLAIHVKHLQWKFRGSSTTSTDQVYTSSDQYCLFLYAWKVE</sequence>
<evidence type="ECO:0000313" key="1">
    <source>
        <dbReference type="EMBL" id="PIA30277.1"/>
    </source>
</evidence>
<evidence type="ECO:0000313" key="2">
    <source>
        <dbReference type="Proteomes" id="UP000230069"/>
    </source>
</evidence>
<gene>
    <name evidence="1" type="ORF">AQUCO_05600004v1</name>
</gene>
<dbReference type="Proteomes" id="UP000230069">
    <property type="component" value="Unassembled WGS sequence"/>
</dbReference>
<dbReference type="InParanoid" id="A0A2G5CHF4"/>
<dbReference type="AlphaFoldDB" id="A0A2G5CHF4"/>
<accession>A0A2G5CHF4</accession>
<dbReference type="InterPro" id="IPR008586">
    <property type="entry name" value="DUF868_pln"/>
</dbReference>
<reference evidence="1 2" key="1">
    <citation type="submission" date="2017-09" db="EMBL/GenBank/DDBJ databases">
        <title>WGS assembly of Aquilegia coerulea Goldsmith.</title>
        <authorList>
            <person name="Hodges S."/>
            <person name="Kramer E."/>
            <person name="Nordborg M."/>
            <person name="Tomkins J."/>
            <person name="Borevitz J."/>
            <person name="Derieg N."/>
            <person name="Yan J."/>
            <person name="Mihaltcheva S."/>
            <person name="Hayes R.D."/>
            <person name="Rokhsar D."/>
        </authorList>
    </citation>
    <scope>NUCLEOTIDE SEQUENCE [LARGE SCALE GENOMIC DNA]</scope>
    <source>
        <strain evidence="2">cv. Goldsmith</strain>
    </source>
</reference>
<name>A0A2G5CHF4_AQUCA</name>
<dbReference type="Pfam" id="PF05910">
    <property type="entry name" value="DUF868"/>
    <property type="match status" value="1"/>
</dbReference>
<dbReference type="EMBL" id="KZ305073">
    <property type="protein sequence ID" value="PIA30277.1"/>
    <property type="molecule type" value="Genomic_DNA"/>
</dbReference>
<proteinExistence type="predicted"/>
<dbReference type="STRING" id="218851.A0A2G5CHF4"/>
<dbReference type="OrthoDB" id="731074at2759"/>
<dbReference type="PANTHER" id="PTHR31972:SF12">
    <property type="entry name" value="OS01G0909400 PROTEIN"/>
    <property type="match status" value="1"/>
</dbReference>
<keyword evidence="2" id="KW-1185">Reference proteome</keyword>
<protein>
    <submittedName>
        <fullName evidence="1">Uncharacterized protein</fullName>
    </submittedName>
</protein>
<dbReference type="PANTHER" id="PTHR31972">
    <property type="entry name" value="EXPRESSED PROTEIN"/>
    <property type="match status" value="1"/>
</dbReference>
<organism evidence="1 2">
    <name type="scientific">Aquilegia coerulea</name>
    <name type="common">Rocky mountain columbine</name>
    <dbReference type="NCBI Taxonomy" id="218851"/>
    <lineage>
        <taxon>Eukaryota</taxon>
        <taxon>Viridiplantae</taxon>
        <taxon>Streptophyta</taxon>
        <taxon>Embryophyta</taxon>
        <taxon>Tracheophyta</taxon>
        <taxon>Spermatophyta</taxon>
        <taxon>Magnoliopsida</taxon>
        <taxon>Ranunculales</taxon>
        <taxon>Ranunculaceae</taxon>
        <taxon>Thalictroideae</taxon>
        <taxon>Aquilegia</taxon>
    </lineage>
</organism>